<dbReference type="CDD" id="cd00882">
    <property type="entry name" value="Ras_like_GTPase"/>
    <property type="match status" value="1"/>
</dbReference>
<dbReference type="Proteomes" id="UP000606193">
    <property type="component" value="Unassembled WGS sequence"/>
</dbReference>
<protein>
    <recommendedName>
        <fullName evidence="3">Dynamin family protein</fullName>
    </recommendedName>
</protein>
<dbReference type="InterPro" id="IPR027417">
    <property type="entry name" value="P-loop_NTPase"/>
</dbReference>
<sequence>MTSEKIDEIVRNRQEKLKKLHDVESNVEKIRISIGKIEEIKQNLSEVSSNDPLIMMLRQQSEVANKIRRIDTSAFYSAYDCYMKKLQIVKNRFSRETLNISFVGAAGQGKSCVLQQISGLGGDVIPSAKGSDCTGAKSIISNAPEALEVKAEITFYSCTEILDIINDYLKEIVGNSDYVKYRISDLSNASNIPISEIDSKIGLDANAKGKLEQLKKYVEHINDDEIKSRLGQKLFVPQEEIEQYVAQHSSVDPGKMYYKYLGVKCANIICAFPKKDAGKIVLVDTKGLGDTAIKVEENMLYAAENDSDAIILMYRPDALRAGLGARETDIISKIQKRISAQYCEQLLFWVINRVKDGDGKNTDVIEKTKEDIINSKMAIAGVLDVDCMDHENVEKNLLSPVLSGLTERVEKVDGFIVKGLNDLAEDLIRKYKNIVSSLSEVFIDSASEDIKQEMSPEIRETLDIMLGRVRKIFLELNEKRNKPSEEFQEECDKKLKNILKLVPSQEEVIELLEKGSINQIQVYEKCTNKIRISIIDDFMELDDILNQLVEQFKQSIVDALTDDDKGKLGHIVSKNDKNASEWIETFIEKIRNNTGDYPLITKAMQELHKFKISVEGFMIYEVRDKLDQIDLSLNTQTPQIDSDANNREKQSEDIIFWLDKAINEIFDDLGKELNELFKVPNRALFAAAKDFHDRATYSGSTTYKDVMTEWEYLYGNWIPDIWAEQYASKINSIEAYKTWKKVTQTIQDNSALKNIKM</sequence>
<evidence type="ECO:0000313" key="2">
    <source>
        <dbReference type="Proteomes" id="UP000606193"/>
    </source>
</evidence>
<reference evidence="1 2" key="1">
    <citation type="submission" date="2020-08" db="EMBL/GenBank/DDBJ databases">
        <title>Genome public.</title>
        <authorList>
            <person name="Liu C."/>
            <person name="Sun Q."/>
        </authorList>
    </citation>
    <scope>NUCLEOTIDE SEQUENCE [LARGE SCALE GENOMIC DNA]</scope>
    <source>
        <strain evidence="1 2">NSJ-37</strain>
    </source>
</reference>
<evidence type="ECO:0000313" key="1">
    <source>
        <dbReference type="EMBL" id="MBC8563566.1"/>
    </source>
</evidence>
<gene>
    <name evidence="1" type="ORF">H8704_13195</name>
</gene>
<keyword evidence="2" id="KW-1185">Reference proteome</keyword>
<dbReference type="EMBL" id="JACRSX010000027">
    <property type="protein sequence ID" value="MBC8563566.1"/>
    <property type="molecule type" value="Genomic_DNA"/>
</dbReference>
<evidence type="ECO:0008006" key="3">
    <source>
        <dbReference type="Google" id="ProtNLM"/>
    </source>
</evidence>
<dbReference type="SUPFAM" id="SSF52540">
    <property type="entry name" value="P-loop containing nucleoside triphosphate hydrolases"/>
    <property type="match status" value="1"/>
</dbReference>
<proteinExistence type="predicted"/>
<comment type="caution">
    <text evidence="1">The sequence shown here is derived from an EMBL/GenBank/DDBJ whole genome shotgun (WGS) entry which is preliminary data.</text>
</comment>
<name>A0ABR7N4P0_9FIRM</name>
<organism evidence="1 2">
    <name type="scientific">Jutongia huaianensis</name>
    <dbReference type="NCBI Taxonomy" id="2763668"/>
    <lineage>
        <taxon>Bacteria</taxon>
        <taxon>Bacillati</taxon>
        <taxon>Bacillota</taxon>
        <taxon>Clostridia</taxon>
        <taxon>Lachnospirales</taxon>
        <taxon>Lachnospiraceae</taxon>
        <taxon>Jutongia</taxon>
    </lineage>
</organism>
<dbReference type="RefSeq" id="WP_249298578.1">
    <property type="nucleotide sequence ID" value="NZ_JACRSX010000027.1"/>
</dbReference>
<accession>A0ABR7N4P0</accession>